<dbReference type="Pfam" id="PF00395">
    <property type="entry name" value="SLH"/>
    <property type="match status" value="2"/>
</dbReference>
<gene>
    <name evidence="4" type="ORF">EFBL_1796</name>
</gene>
<comment type="caution">
    <text evidence="4">The sequence shown here is derived from an EMBL/GenBank/DDBJ whole genome shotgun (WGS) entry which is preliminary data.</text>
</comment>
<evidence type="ECO:0000259" key="3">
    <source>
        <dbReference type="PROSITE" id="PS51272"/>
    </source>
</evidence>
<keyword evidence="5" id="KW-1185">Reference proteome</keyword>
<organism evidence="4 5">
    <name type="scientific">Effusibacillus lacus</name>
    <dbReference type="NCBI Taxonomy" id="1348429"/>
    <lineage>
        <taxon>Bacteria</taxon>
        <taxon>Bacillati</taxon>
        <taxon>Bacillota</taxon>
        <taxon>Bacilli</taxon>
        <taxon>Bacillales</taxon>
        <taxon>Alicyclobacillaceae</taxon>
        <taxon>Effusibacillus</taxon>
    </lineage>
</organism>
<dbReference type="PROSITE" id="PS51272">
    <property type="entry name" value="SLH"/>
    <property type="match status" value="3"/>
</dbReference>
<feature type="domain" description="SLH" evidence="3">
    <location>
        <begin position="177"/>
        <end position="240"/>
    </location>
</feature>
<keyword evidence="2" id="KW-0732">Signal</keyword>
<name>A0A292YNX5_9BACL</name>
<feature type="chain" id="PRO_5012719524" evidence="2">
    <location>
        <begin position="28"/>
        <end position="464"/>
    </location>
</feature>
<dbReference type="AlphaFoldDB" id="A0A292YNX5"/>
<evidence type="ECO:0000313" key="5">
    <source>
        <dbReference type="Proteomes" id="UP000217785"/>
    </source>
</evidence>
<dbReference type="InterPro" id="IPR001119">
    <property type="entry name" value="SLH_dom"/>
</dbReference>
<dbReference type="InterPro" id="IPR051465">
    <property type="entry name" value="Cell_Envelope_Struct_Comp"/>
</dbReference>
<proteinExistence type="predicted"/>
<feature type="signal peptide" evidence="2">
    <location>
        <begin position="1"/>
        <end position="27"/>
    </location>
</feature>
<reference evidence="5" key="1">
    <citation type="submission" date="2017-07" db="EMBL/GenBank/DDBJ databases">
        <title>Draft genome sequence of Effusibacillus lacus strain skLN1.</title>
        <authorList>
            <person name="Watanabe M."/>
            <person name="Kojima H."/>
            <person name="Fukui M."/>
        </authorList>
    </citation>
    <scope>NUCLEOTIDE SEQUENCE [LARGE SCALE GENOMIC DNA]</scope>
    <source>
        <strain evidence="5">skLN1</strain>
    </source>
</reference>
<evidence type="ECO:0000256" key="1">
    <source>
        <dbReference type="SAM" id="MobiDB-lite"/>
    </source>
</evidence>
<dbReference type="Pfam" id="PF14039">
    <property type="entry name" value="YusW"/>
    <property type="match status" value="1"/>
</dbReference>
<evidence type="ECO:0000256" key="2">
    <source>
        <dbReference type="SAM" id="SignalP"/>
    </source>
</evidence>
<dbReference type="RefSeq" id="WP_096181881.1">
    <property type="nucleotide sequence ID" value="NZ_BDUF01000051.1"/>
</dbReference>
<dbReference type="Proteomes" id="UP000217785">
    <property type="component" value="Unassembled WGS sequence"/>
</dbReference>
<feature type="domain" description="SLH" evidence="3">
    <location>
        <begin position="112"/>
        <end position="174"/>
    </location>
</feature>
<dbReference type="PANTHER" id="PTHR43308">
    <property type="entry name" value="OUTER MEMBRANE PROTEIN ALPHA-RELATED"/>
    <property type="match status" value="1"/>
</dbReference>
<feature type="compositionally biased region" description="Acidic residues" evidence="1">
    <location>
        <begin position="336"/>
        <end position="345"/>
    </location>
</feature>
<dbReference type="InterPro" id="IPR025623">
    <property type="entry name" value="YusW"/>
</dbReference>
<accession>A0A292YNX5</accession>
<dbReference type="EMBL" id="BDUF01000051">
    <property type="protein sequence ID" value="GAX90170.1"/>
    <property type="molecule type" value="Genomic_DNA"/>
</dbReference>
<protein>
    <submittedName>
        <fullName evidence="4">S-layer domain protein</fullName>
    </submittedName>
</protein>
<feature type="region of interest" description="Disordered" evidence="1">
    <location>
        <begin position="326"/>
        <end position="345"/>
    </location>
</feature>
<evidence type="ECO:0000313" key="4">
    <source>
        <dbReference type="EMBL" id="GAX90170.1"/>
    </source>
</evidence>
<sequence length="464" mass="51185">MSKINKVLSYLLFGLLLLGSPANQALADGISDDSSQGGRFQITIDFNDAKEAEWALESINKMKSKKVMQGYEDGNFRPNQPVTRVEAIVTAVRLMGMEEEAKAKSAQTKLFFKDANLIEQQYGWAKGYIAVALENGLFDASEDAIQPDKPASRVWVASLLVRALGLQSEAMKQMTTIPDFQDADQIPAGAVGYINVAVEEGIVSGYPDHTFKPNKHVTRAEMAALLERTNDGLLERSGAITVSGIITDIDFDSSNVTEDVYGNGAAGGTITIKTFNEDSLKFFLSPDLLVQYHSRFIRADQLVKDDQVTLAVKGNTVVEAALAEMTQAPVPGNKEEQEEDNEEAKEDWNSALGIHELEIKIKAGDKQELKLEYKSKNGKTESEMETKSDGHKVKAEGQEAKAFVEKMLEEMALTPVMSKEEIVKQVLSSFQIGQDKVVELEIEIKFSNGKKVEIEIENEEEDDD</sequence>
<dbReference type="OrthoDB" id="5845122at2"/>
<feature type="domain" description="SLH" evidence="3">
    <location>
        <begin position="42"/>
        <end position="105"/>
    </location>
</feature>